<dbReference type="InterPro" id="IPR013784">
    <property type="entry name" value="Carb-bd-like_fold"/>
</dbReference>
<gene>
    <name evidence="1" type="ORF">HDF08_001700</name>
</gene>
<dbReference type="InterPro" id="IPR008969">
    <property type="entry name" value="CarboxyPept-like_regulatory"/>
</dbReference>
<dbReference type="EMBL" id="JACCCU010000001">
    <property type="protein sequence ID" value="NYF89633.1"/>
    <property type="molecule type" value="Genomic_DNA"/>
</dbReference>
<name>A0A852V9R3_9BACT</name>
<dbReference type="AlphaFoldDB" id="A0A852V9R3"/>
<comment type="caution">
    <text evidence="1">The sequence shown here is derived from an EMBL/GenBank/DDBJ whole genome shotgun (WGS) entry which is preliminary data.</text>
</comment>
<evidence type="ECO:0008006" key="3">
    <source>
        <dbReference type="Google" id="ProtNLM"/>
    </source>
</evidence>
<sequence>MSINRIVCRLRRSDSLLCFVALVCALLGNGVRSPAQVGGSAGGGPSIANPGMPDLVSGRVINAATGQPVRRALVRLNTRAVLTDSEGRFRFEQNKESSANLLVTKPGFYASAEYGDAGNLYLQSAQLAAPLELRIYPEALLTGVVLAPDRTPLPEISVTAMRRVYDEMGRRWVPVDQRQTDVHGGFRIPVPAGEYRVQTGYLPRSSAIGEAVLPVAFPSGSASNTSQLVRIHSGEEQTFELRPAVSAIHTVEISQVRPDRGFQRISARAANGGTVQVSSMPASGDETKIQLPQGTYALTVRTMGDTDAPELAETTVTVPDHDISGVALRFSPVPSIPVELLIDESSSSAASTTVLAQLGLSLQSEQADSDGGSASVRLSPRSNQTFFFSAAPGSYRLVGRNSGAWYIKSASYGDSDLLEQELLVAPGASGTPIRVVVSNQTAALQGTVRLNGDPVASWVYLIPNRRSAQLDYSTRSSSTGSYSFDHLPPGSYQAIAFERRHSADYGNSESLTPFGGHVQSVTVNVGDKPTLNLDAVPATEVIP</sequence>
<dbReference type="GO" id="GO:0030246">
    <property type="term" value="F:carbohydrate binding"/>
    <property type="evidence" value="ECO:0007669"/>
    <property type="project" value="InterPro"/>
</dbReference>
<dbReference type="SUPFAM" id="SSF49464">
    <property type="entry name" value="Carboxypeptidase regulatory domain-like"/>
    <property type="match status" value="1"/>
</dbReference>
<proteinExistence type="predicted"/>
<evidence type="ECO:0000313" key="2">
    <source>
        <dbReference type="Proteomes" id="UP000564385"/>
    </source>
</evidence>
<dbReference type="Gene3D" id="2.60.40.1120">
    <property type="entry name" value="Carboxypeptidase-like, regulatory domain"/>
    <property type="match status" value="2"/>
</dbReference>
<protein>
    <recommendedName>
        <fullName evidence="3">Carboxypeptidase regulatory-like domain-containing protein</fullName>
    </recommendedName>
</protein>
<reference evidence="1 2" key="1">
    <citation type="submission" date="2020-07" db="EMBL/GenBank/DDBJ databases">
        <title>Genomic Encyclopedia of Type Strains, Phase IV (KMG-V): Genome sequencing to study the core and pangenomes of soil and plant-associated prokaryotes.</title>
        <authorList>
            <person name="Whitman W."/>
        </authorList>
    </citation>
    <scope>NUCLEOTIDE SEQUENCE [LARGE SCALE GENOMIC DNA]</scope>
    <source>
        <strain evidence="1 2">M8UP22</strain>
    </source>
</reference>
<dbReference type="Proteomes" id="UP000564385">
    <property type="component" value="Unassembled WGS sequence"/>
</dbReference>
<evidence type="ECO:0000313" key="1">
    <source>
        <dbReference type="EMBL" id="NYF89633.1"/>
    </source>
</evidence>
<accession>A0A852V9R3</accession>
<dbReference type="Pfam" id="PF13620">
    <property type="entry name" value="CarboxypepD_reg"/>
    <property type="match status" value="1"/>
</dbReference>
<dbReference type="SUPFAM" id="SSF49452">
    <property type="entry name" value="Starch-binding domain-like"/>
    <property type="match status" value="1"/>
</dbReference>
<organism evidence="1 2">
    <name type="scientific">Tunturiibacter lichenicola</name>
    <dbReference type="NCBI Taxonomy" id="2051959"/>
    <lineage>
        <taxon>Bacteria</taxon>
        <taxon>Pseudomonadati</taxon>
        <taxon>Acidobacteriota</taxon>
        <taxon>Terriglobia</taxon>
        <taxon>Terriglobales</taxon>
        <taxon>Acidobacteriaceae</taxon>
        <taxon>Tunturiibacter</taxon>
    </lineage>
</organism>